<comment type="caution">
    <text evidence="1">The sequence shown here is derived from an EMBL/GenBank/DDBJ whole genome shotgun (WGS) entry which is preliminary data.</text>
</comment>
<gene>
    <name evidence="1" type="ORF">BWY04_00438</name>
</gene>
<accession>A0A1V5ZPA6</accession>
<evidence type="ECO:0000313" key="1">
    <source>
        <dbReference type="EMBL" id="OQB42079.1"/>
    </source>
</evidence>
<organism evidence="1">
    <name type="scientific">candidate division CPR1 bacterium ADurb.Bin160</name>
    <dbReference type="NCBI Taxonomy" id="1852826"/>
    <lineage>
        <taxon>Bacteria</taxon>
        <taxon>candidate division CPR1</taxon>
    </lineage>
</organism>
<reference evidence="1" key="1">
    <citation type="submission" date="2017-02" db="EMBL/GenBank/DDBJ databases">
        <title>Delving into the versatile metabolic prowess of the omnipresent phylum Bacteroidetes.</title>
        <authorList>
            <person name="Nobu M.K."/>
            <person name="Mei R."/>
            <person name="Narihiro T."/>
            <person name="Kuroda K."/>
            <person name="Liu W.-T."/>
        </authorList>
    </citation>
    <scope>NUCLEOTIDE SEQUENCE</scope>
    <source>
        <strain evidence="1">ADurb.Bin160</strain>
    </source>
</reference>
<dbReference type="AlphaFoldDB" id="A0A1V5ZPA6"/>
<sequence length="78" mass="9067">MQKYFLINQLNGKIKMSPHIDINTNTEDFQNYDILIQYRVSNSNIASISKPGSSQFKPFRPQLSETENSLKSECTYNF</sequence>
<dbReference type="Proteomes" id="UP000485621">
    <property type="component" value="Unassembled WGS sequence"/>
</dbReference>
<name>A0A1V5ZPA6_9BACT</name>
<protein>
    <submittedName>
        <fullName evidence="1">Uncharacterized protein</fullName>
    </submittedName>
</protein>
<proteinExistence type="predicted"/>
<dbReference type="EMBL" id="MWDB01000006">
    <property type="protein sequence ID" value="OQB42079.1"/>
    <property type="molecule type" value="Genomic_DNA"/>
</dbReference>